<evidence type="ECO:0000256" key="1">
    <source>
        <dbReference type="ARBA" id="ARBA00001946"/>
    </source>
</evidence>
<dbReference type="InterPro" id="IPR002716">
    <property type="entry name" value="PIN_dom"/>
</dbReference>
<dbReference type="PANTHER" id="PTHR33653:SF1">
    <property type="entry name" value="RIBONUCLEASE VAPC2"/>
    <property type="match status" value="1"/>
</dbReference>
<accession>A0A8B0SBN3</accession>
<dbReference type="RefSeq" id="WP_207252233.1">
    <property type="nucleotide sequence ID" value="NZ_JAFMPM010000008.1"/>
</dbReference>
<sequence>MTNYRYLLDTNIISNLFREPQGNVYQHLQRVGEGAVCTSIIVAAELRFGAKKRNSPALTAWVEQILTMIDVLPFDASADHVYAEIRAYLEAAGQIIGPNDLLIAAHALHLGLVAVTDNTDEFKRVPGLVVENWLLP</sequence>
<evidence type="ECO:0000256" key="3">
    <source>
        <dbReference type="ARBA" id="ARBA00022722"/>
    </source>
</evidence>
<dbReference type="HAMAP" id="MF_00265">
    <property type="entry name" value="VapC_Nob1"/>
    <property type="match status" value="1"/>
</dbReference>
<evidence type="ECO:0000313" key="12">
    <source>
        <dbReference type="Proteomes" id="UP000664466"/>
    </source>
</evidence>
<dbReference type="InterPro" id="IPR029060">
    <property type="entry name" value="PIN-like_dom_sf"/>
</dbReference>
<evidence type="ECO:0000256" key="4">
    <source>
        <dbReference type="ARBA" id="ARBA00022723"/>
    </source>
</evidence>
<reference evidence="10 12" key="1">
    <citation type="submission" date="2021-03" db="EMBL/GenBank/DDBJ databases">
        <title>Draft genome and methylome analysis of Thiotrix fructosivoruns ATCC 49748.</title>
        <authorList>
            <person name="Fomenkov A."/>
            <person name="Grabovich M.Y."/>
            <person name="Roberts R.J."/>
        </authorList>
    </citation>
    <scope>NUCLEOTIDE SEQUENCE [LARGE SCALE GENOMIC DNA]</scope>
    <source>
        <strain evidence="10 12">ATCC 49748</strain>
    </source>
</reference>
<dbReference type="EMBL" id="CP072748">
    <property type="protein sequence ID" value="QTX09343.1"/>
    <property type="molecule type" value="Genomic_DNA"/>
</dbReference>
<dbReference type="SUPFAM" id="SSF88723">
    <property type="entry name" value="PIN domain-like"/>
    <property type="match status" value="1"/>
</dbReference>
<evidence type="ECO:0000256" key="6">
    <source>
        <dbReference type="ARBA" id="ARBA00022842"/>
    </source>
</evidence>
<keyword evidence="12" id="KW-1185">Reference proteome</keyword>
<comment type="cofactor">
    <cofactor evidence="1 8">
        <name>Mg(2+)</name>
        <dbReference type="ChEBI" id="CHEBI:18420"/>
    </cofactor>
</comment>
<evidence type="ECO:0000259" key="9">
    <source>
        <dbReference type="Pfam" id="PF01850"/>
    </source>
</evidence>
<dbReference type="GO" id="GO:0004540">
    <property type="term" value="F:RNA nuclease activity"/>
    <property type="evidence" value="ECO:0007669"/>
    <property type="project" value="InterPro"/>
</dbReference>
<feature type="binding site" evidence="8">
    <location>
        <position position="9"/>
    </location>
    <ligand>
        <name>Mg(2+)</name>
        <dbReference type="ChEBI" id="CHEBI:18420"/>
    </ligand>
</feature>
<reference evidence="11" key="2">
    <citation type="submission" date="2021-04" db="EMBL/GenBank/DDBJ databases">
        <title>Complete Genome and methylome analysis of Thiothrix fructosivorans ATCC 49748.</title>
        <authorList>
            <person name="Fomenkov A."/>
            <person name="Sun L."/>
            <person name="Vincze T."/>
            <person name="Grabovich M.Y."/>
            <person name="Roberts R.J."/>
        </authorList>
    </citation>
    <scope>NUCLEOTIDE SEQUENCE</scope>
    <source>
        <strain evidence="11">ATCC 49748</strain>
    </source>
</reference>
<proteinExistence type="inferred from homology"/>
<keyword evidence="3 8" id="KW-0540">Nuclease</keyword>
<dbReference type="CDD" id="cd18748">
    <property type="entry name" value="PIN_VapC4-5_FitB-like"/>
    <property type="match status" value="1"/>
</dbReference>
<keyword evidence="8" id="KW-0800">Toxin</keyword>
<name>A0A8B0SBN3_9GAMM</name>
<organism evidence="11">
    <name type="scientific">Thiothrix fructosivorans</name>
    <dbReference type="NCBI Taxonomy" id="111770"/>
    <lineage>
        <taxon>Bacteria</taxon>
        <taxon>Pseudomonadati</taxon>
        <taxon>Pseudomonadota</taxon>
        <taxon>Gammaproteobacteria</taxon>
        <taxon>Thiotrichales</taxon>
        <taxon>Thiotrichaceae</taxon>
        <taxon>Thiothrix</taxon>
    </lineage>
</organism>
<dbReference type="Pfam" id="PF01850">
    <property type="entry name" value="PIN"/>
    <property type="match status" value="1"/>
</dbReference>
<dbReference type="GO" id="GO:0016787">
    <property type="term" value="F:hydrolase activity"/>
    <property type="evidence" value="ECO:0007669"/>
    <property type="project" value="UniProtKB-KW"/>
</dbReference>
<dbReference type="Proteomes" id="UP000664466">
    <property type="component" value="Unassembled WGS sequence"/>
</dbReference>
<evidence type="ECO:0000256" key="2">
    <source>
        <dbReference type="ARBA" id="ARBA00022649"/>
    </source>
</evidence>
<evidence type="ECO:0000256" key="5">
    <source>
        <dbReference type="ARBA" id="ARBA00022801"/>
    </source>
</evidence>
<dbReference type="GO" id="GO:0000287">
    <property type="term" value="F:magnesium ion binding"/>
    <property type="evidence" value="ECO:0007669"/>
    <property type="project" value="UniProtKB-UniRule"/>
</dbReference>
<dbReference type="EC" id="3.1.-.-" evidence="8"/>
<comment type="similarity">
    <text evidence="7 8">Belongs to the PINc/VapC protein family.</text>
</comment>
<evidence type="ECO:0000313" key="11">
    <source>
        <dbReference type="EMBL" id="QTX09343.1"/>
    </source>
</evidence>
<dbReference type="Gene3D" id="3.40.50.1010">
    <property type="entry name" value="5'-nuclease"/>
    <property type="match status" value="1"/>
</dbReference>
<evidence type="ECO:0000256" key="7">
    <source>
        <dbReference type="ARBA" id="ARBA00038093"/>
    </source>
</evidence>
<feature type="binding site" evidence="8">
    <location>
        <position position="100"/>
    </location>
    <ligand>
        <name>Mg(2+)</name>
        <dbReference type="ChEBI" id="CHEBI:18420"/>
    </ligand>
</feature>
<keyword evidence="6 8" id="KW-0460">Magnesium</keyword>
<keyword evidence="2 8" id="KW-1277">Toxin-antitoxin system</keyword>
<evidence type="ECO:0000313" key="10">
    <source>
        <dbReference type="EMBL" id="MBO0614507.1"/>
    </source>
</evidence>
<dbReference type="EMBL" id="JAFMPM010000008">
    <property type="protein sequence ID" value="MBO0614507.1"/>
    <property type="molecule type" value="Genomic_DNA"/>
</dbReference>
<feature type="domain" description="PIN" evidence="9">
    <location>
        <begin position="6"/>
        <end position="127"/>
    </location>
</feature>
<dbReference type="PANTHER" id="PTHR33653">
    <property type="entry name" value="RIBONUCLEASE VAPC2"/>
    <property type="match status" value="1"/>
</dbReference>
<dbReference type="InterPro" id="IPR050556">
    <property type="entry name" value="Type_II_TA_system_RNase"/>
</dbReference>
<keyword evidence="4 8" id="KW-0479">Metal-binding</keyword>
<dbReference type="AlphaFoldDB" id="A0A8B0SBN3"/>
<dbReference type="InterPro" id="IPR022907">
    <property type="entry name" value="VapC_family"/>
</dbReference>
<protein>
    <recommendedName>
        <fullName evidence="8">Ribonuclease VapC</fullName>
        <shortName evidence="8">RNase VapC</shortName>
        <ecNumber evidence="8">3.1.-.-</ecNumber>
    </recommendedName>
    <alternativeName>
        <fullName evidence="8">Toxin VapC</fullName>
    </alternativeName>
</protein>
<gene>
    <name evidence="8" type="primary">vapC</name>
    <name evidence="11" type="ORF">J1836_011920</name>
    <name evidence="10" type="ORF">J1836_16530</name>
</gene>
<comment type="function">
    <text evidence="8">Toxic component of a toxin-antitoxin (TA) system. An RNase.</text>
</comment>
<evidence type="ECO:0000256" key="8">
    <source>
        <dbReference type="HAMAP-Rule" id="MF_00265"/>
    </source>
</evidence>
<keyword evidence="5 8" id="KW-0378">Hydrolase</keyword>
<dbReference type="GO" id="GO:0090729">
    <property type="term" value="F:toxin activity"/>
    <property type="evidence" value="ECO:0007669"/>
    <property type="project" value="UniProtKB-KW"/>
</dbReference>